<dbReference type="Proteomes" id="UP000033924">
    <property type="component" value="Unassembled WGS sequence"/>
</dbReference>
<name>A0A0M2KIP0_9GAMM</name>
<reference evidence="1 2" key="1">
    <citation type="submission" date="2015-01" db="EMBL/GenBank/DDBJ databases">
        <title>Erwinia tracheiphila.</title>
        <authorList>
            <person name="Shapiro L.R."/>
        </authorList>
    </citation>
    <scope>NUCLEOTIDE SEQUENCE [LARGE SCALE GENOMIC DNA]</scope>
    <source>
        <strain evidence="1 2">BuffGH</strain>
    </source>
</reference>
<dbReference type="RefSeq" id="WP_046372163.1">
    <property type="nucleotide sequence ID" value="NZ_CP089932.1"/>
</dbReference>
<protein>
    <submittedName>
        <fullName evidence="1">Uncharacterized protein</fullName>
    </submittedName>
</protein>
<evidence type="ECO:0000313" key="2">
    <source>
        <dbReference type="Proteomes" id="UP000033924"/>
    </source>
</evidence>
<dbReference type="AlphaFoldDB" id="A0A0M2KIP0"/>
<comment type="caution">
    <text evidence="1">The sequence shown here is derived from an EMBL/GenBank/DDBJ whole genome shotgun (WGS) entry which is preliminary data.</text>
</comment>
<dbReference type="EMBL" id="JXNU01000003">
    <property type="protein sequence ID" value="KKF37103.1"/>
    <property type="molecule type" value="Genomic_DNA"/>
</dbReference>
<proteinExistence type="predicted"/>
<dbReference type="PATRIC" id="fig|65700.7.peg.4862"/>
<dbReference type="STRING" id="65700.SY86_19490"/>
<evidence type="ECO:0000313" key="1">
    <source>
        <dbReference type="EMBL" id="KKF37103.1"/>
    </source>
</evidence>
<keyword evidence="2" id="KW-1185">Reference proteome</keyword>
<sequence>MPLATTTGEDPHRYSVFNNAVQTFPVYVSLRDIVTNMYVMELGEIPYLTYDPSIKSLIEFLKKTHLQNKMMKEISDYKNEDGNEKAMTTHYRKMIDYRCLHYLSPANKDNKYASYVTGFLNGEVQAREFFFYGIKLNGVFLYQRKMLQKVCCLVSMSRHFLIWIALNLYSI</sequence>
<gene>
    <name evidence="1" type="ORF">SY86_19490</name>
</gene>
<organism evidence="1 2">
    <name type="scientific">Erwinia tracheiphila</name>
    <dbReference type="NCBI Taxonomy" id="65700"/>
    <lineage>
        <taxon>Bacteria</taxon>
        <taxon>Pseudomonadati</taxon>
        <taxon>Pseudomonadota</taxon>
        <taxon>Gammaproteobacteria</taxon>
        <taxon>Enterobacterales</taxon>
        <taxon>Erwiniaceae</taxon>
        <taxon>Erwinia</taxon>
    </lineage>
</organism>
<accession>A0A0M2KIP0</accession>